<dbReference type="PANTHER" id="PTHR31270">
    <property type="entry name" value="GLUTAMINYL-PEPTIDE CYCLOTRANSFERASE"/>
    <property type="match status" value="1"/>
</dbReference>
<name>A0A1R2CRD7_9CILI</name>
<reference evidence="2 3" key="1">
    <citation type="submission" date="2016-11" db="EMBL/GenBank/DDBJ databases">
        <title>The macronuclear genome of Stentor coeruleus: a giant cell with tiny introns.</title>
        <authorList>
            <person name="Slabodnick M."/>
            <person name="Ruby J.G."/>
            <person name="Reiff S.B."/>
            <person name="Swart E.C."/>
            <person name="Gosai S."/>
            <person name="Prabakaran S."/>
            <person name="Witkowska E."/>
            <person name="Larue G.E."/>
            <person name="Fisher S."/>
            <person name="Freeman R.M."/>
            <person name="Gunawardena J."/>
            <person name="Chu W."/>
            <person name="Stover N.A."/>
            <person name="Gregory B.D."/>
            <person name="Nowacki M."/>
            <person name="Derisi J."/>
            <person name="Roy S.W."/>
            <person name="Marshall W.F."/>
            <person name="Sood P."/>
        </authorList>
    </citation>
    <scope>NUCLEOTIDE SEQUENCE [LARGE SCALE GENOMIC DNA]</scope>
    <source>
        <strain evidence="2">WM001</strain>
    </source>
</reference>
<proteinExistence type="predicted"/>
<dbReference type="SUPFAM" id="SSF63825">
    <property type="entry name" value="YWTD domain"/>
    <property type="match status" value="1"/>
</dbReference>
<dbReference type="EMBL" id="MPUH01000078">
    <property type="protein sequence ID" value="OMJ91558.1"/>
    <property type="molecule type" value="Genomic_DNA"/>
</dbReference>
<evidence type="ECO:0000256" key="1">
    <source>
        <dbReference type="SAM" id="SignalP"/>
    </source>
</evidence>
<comment type="caution">
    <text evidence="2">The sequence shown here is derived from an EMBL/GenBank/DDBJ whole genome shotgun (WGS) entry which is preliminary data.</text>
</comment>
<dbReference type="GO" id="GO:0016603">
    <property type="term" value="F:glutaminyl-peptide cyclotransferase activity"/>
    <property type="evidence" value="ECO:0007669"/>
    <property type="project" value="InterPro"/>
</dbReference>
<protein>
    <recommendedName>
        <fullName evidence="4">Glutamine cyclotransferase</fullName>
    </recommendedName>
</protein>
<dbReference type="OrthoDB" id="409395at2759"/>
<dbReference type="PANTHER" id="PTHR31270:SF1">
    <property type="entry name" value="GLUTAMINYL-PEPTIDE CYCLOTRANSFERASE"/>
    <property type="match status" value="1"/>
</dbReference>
<organism evidence="2 3">
    <name type="scientific">Stentor coeruleus</name>
    <dbReference type="NCBI Taxonomy" id="5963"/>
    <lineage>
        <taxon>Eukaryota</taxon>
        <taxon>Sar</taxon>
        <taxon>Alveolata</taxon>
        <taxon>Ciliophora</taxon>
        <taxon>Postciliodesmatophora</taxon>
        <taxon>Heterotrichea</taxon>
        <taxon>Heterotrichida</taxon>
        <taxon>Stentoridae</taxon>
        <taxon>Stentor</taxon>
    </lineage>
</organism>
<dbReference type="InterPro" id="IPR007788">
    <property type="entry name" value="QCT"/>
</dbReference>
<sequence>MFQLVLSISFFILVSSSSVPLYKYSILNTYSHSSNDYTQGLEYISENILIQSAGRYGSSYLQKLDFPSMSVLQEFPLSSVYFAEGITILNNKIYQLTWKEKKMFIYSIDLVLEEIAYITEPIKEGWGMCNDGTNLYISDGTSYIYKIDPLSYEIISSIRVHQDNKYIKSINELEWVDGEIWANIYYSKYIVRIDPDNGDVIGWIDLAGLETGEKMHWYSGYVLNGIAVYGDKIFVTGKCWENLYEIELIYHDSVSEAPKLKD</sequence>
<keyword evidence="1" id="KW-0732">Signal</keyword>
<evidence type="ECO:0000313" key="3">
    <source>
        <dbReference type="Proteomes" id="UP000187209"/>
    </source>
</evidence>
<accession>A0A1R2CRD7</accession>
<dbReference type="Pfam" id="PF05096">
    <property type="entry name" value="Glu_cyclase_2"/>
    <property type="match status" value="1"/>
</dbReference>
<dbReference type="Gene3D" id="2.130.10.10">
    <property type="entry name" value="YVTN repeat-like/Quinoprotein amine dehydrogenase"/>
    <property type="match status" value="1"/>
</dbReference>
<keyword evidence="3" id="KW-1185">Reference proteome</keyword>
<evidence type="ECO:0000313" key="2">
    <source>
        <dbReference type="EMBL" id="OMJ91558.1"/>
    </source>
</evidence>
<feature type="chain" id="PRO_5012571147" description="Glutamine cyclotransferase" evidence="1">
    <location>
        <begin position="17"/>
        <end position="262"/>
    </location>
</feature>
<gene>
    <name evidence="2" type="ORF">SteCoe_5808</name>
</gene>
<evidence type="ECO:0008006" key="4">
    <source>
        <dbReference type="Google" id="ProtNLM"/>
    </source>
</evidence>
<feature type="signal peptide" evidence="1">
    <location>
        <begin position="1"/>
        <end position="16"/>
    </location>
</feature>
<dbReference type="Proteomes" id="UP000187209">
    <property type="component" value="Unassembled WGS sequence"/>
</dbReference>
<dbReference type="AlphaFoldDB" id="A0A1R2CRD7"/>
<dbReference type="InterPro" id="IPR015943">
    <property type="entry name" value="WD40/YVTN_repeat-like_dom_sf"/>
</dbReference>